<keyword evidence="3 7" id="KW-0378">Hydrolase</keyword>
<proteinExistence type="inferred from homology"/>
<dbReference type="InterPro" id="IPR013595">
    <property type="entry name" value="Pept_S33_TAP-like_C"/>
</dbReference>
<evidence type="ECO:0000313" key="8">
    <source>
        <dbReference type="Proteomes" id="UP001589718"/>
    </source>
</evidence>
<evidence type="ECO:0000256" key="1">
    <source>
        <dbReference type="ARBA" id="ARBA00010088"/>
    </source>
</evidence>
<name>A0ABV5PFH4_STRCM</name>
<evidence type="ECO:0000313" key="7">
    <source>
        <dbReference type="EMBL" id="MFB9521788.1"/>
    </source>
</evidence>
<feature type="chain" id="PRO_5045847965" evidence="5">
    <location>
        <begin position="21"/>
        <end position="538"/>
    </location>
</feature>
<dbReference type="Gene3D" id="3.40.50.1820">
    <property type="entry name" value="alpha/beta hydrolase"/>
    <property type="match status" value="1"/>
</dbReference>
<keyword evidence="2 5" id="KW-0732">Signal</keyword>
<feature type="signal peptide" evidence="5">
    <location>
        <begin position="1"/>
        <end position="20"/>
    </location>
</feature>
<dbReference type="InterPro" id="IPR029058">
    <property type="entry name" value="AB_hydrolase_fold"/>
</dbReference>
<dbReference type="GO" id="GO:0016787">
    <property type="term" value="F:hydrolase activity"/>
    <property type="evidence" value="ECO:0007669"/>
    <property type="project" value="UniProtKB-KW"/>
</dbReference>
<sequence length="538" mass="55978">MARRAGHTRAGARASALAVAAVLAAATVGGCATNTEPDRPETGGTGSAAGPTGSARPPAPDPKSGLPAALTGQKLVWKECAPPTKAQGNEAQRPGREWQCATAEVPLDYAAPKGETLGVALVRARATGGDDKRIGSLLFNFGGPGGSGVASLPQMGDLFAALRERYDLVGFDPRGVAESSEVVCRDDKETDVSLALDSTPDTPAEERAYFADAKAFGEGCAKRSGKILPHVGTDDAARDLDVLRQVLGDRRLHYFGFSYGTELGGVYAHLFPGKVGRLVMDAVVDPSADGVAGARNQALGFQRALDNYSRSSGASAEAGTDRVRRLLDRLDRKPLPASGGRELTQSLALTGIIAPLYSKESWPALTRALKAAEDGDGTLLLLLADSYNDRDSQGHYSTAHHSQRAISCADTAARPTAEQVRATHLADFRKVSPVFGPFLAWDLAGWCASWPVRGAHTDTDVSAPGSAPVLVVGGTGDPATPFEGSQRMAEELGKGVGVHVTFRGEGHGAYPTGNACVVRTVNAYLLDGRIPAAGTVCS</sequence>
<protein>
    <submittedName>
        <fullName evidence="7">Alpha/beta hydrolase</fullName>
    </submittedName>
</protein>
<comment type="caution">
    <text evidence="7">The sequence shown here is derived from an EMBL/GenBank/DDBJ whole genome shotgun (WGS) entry which is preliminary data.</text>
</comment>
<dbReference type="RefSeq" id="WP_345228551.1">
    <property type="nucleotide sequence ID" value="NZ_BAAAXE010000015.1"/>
</dbReference>
<comment type="similarity">
    <text evidence="1">Belongs to the peptidase S33 family.</text>
</comment>
<accession>A0ABV5PFH4</accession>
<dbReference type="Pfam" id="PF08386">
    <property type="entry name" value="Abhydrolase_4"/>
    <property type="match status" value="1"/>
</dbReference>
<feature type="domain" description="Peptidase S33 tripeptidyl aminopeptidase-like C-terminal" evidence="6">
    <location>
        <begin position="432"/>
        <end position="537"/>
    </location>
</feature>
<gene>
    <name evidence="7" type="ORF">ACFFTU_17740</name>
</gene>
<dbReference type="EMBL" id="JBHMCR010000009">
    <property type="protein sequence ID" value="MFB9521788.1"/>
    <property type="molecule type" value="Genomic_DNA"/>
</dbReference>
<evidence type="ECO:0000256" key="4">
    <source>
        <dbReference type="SAM" id="MobiDB-lite"/>
    </source>
</evidence>
<evidence type="ECO:0000256" key="3">
    <source>
        <dbReference type="ARBA" id="ARBA00022801"/>
    </source>
</evidence>
<dbReference type="SUPFAM" id="SSF53474">
    <property type="entry name" value="alpha/beta-Hydrolases"/>
    <property type="match status" value="1"/>
</dbReference>
<dbReference type="PANTHER" id="PTHR43248:SF29">
    <property type="entry name" value="TRIPEPTIDYL AMINOPEPTIDASE"/>
    <property type="match status" value="1"/>
</dbReference>
<dbReference type="Proteomes" id="UP001589718">
    <property type="component" value="Unassembled WGS sequence"/>
</dbReference>
<reference evidence="7 8" key="1">
    <citation type="submission" date="2024-09" db="EMBL/GenBank/DDBJ databases">
        <authorList>
            <person name="Sun Q."/>
            <person name="Mori K."/>
        </authorList>
    </citation>
    <scope>NUCLEOTIDE SEQUENCE [LARGE SCALE GENOMIC DNA]</scope>
    <source>
        <strain evidence="7 8">JCM 4362</strain>
    </source>
</reference>
<organism evidence="7 8">
    <name type="scientific">Streptomyces cremeus</name>
    <dbReference type="NCBI Taxonomy" id="66881"/>
    <lineage>
        <taxon>Bacteria</taxon>
        <taxon>Bacillati</taxon>
        <taxon>Actinomycetota</taxon>
        <taxon>Actinomycetes</taxon>
        <taxon>Kitasatosporales</taxon>
        <taxon>Streptomycetaceae</taxon>
        <taxon>Streptomyces</taxon>
    </lineage>
</organism>
<feature type="region of interest" description="Disordered" evidence="4">
    <location>
        <begin position="31"/>
        <end position="68"/>
    </location>
</feature>
<evidence type="ECO:0000256" key="2">
    <source>
        <dbReference type="ARBA" id="ARBA00022729"/>
    </source>
</evidence>
<evidence type="ECO:0000259" key="6">
    <source>
        <dbReference type="Pfam" id="PF08386"/>
    </source>
</evidence>
<dbReference type="PROSITE" id="PS51257">
    <property type="entry name" value="PROKAR_LIPOPROTEIN"/>
    <property type="match status" value="1"/>
</dbReference>
<keyword evidence="8" id="KW-1185">Reference proteome</keyword>
<dbReference type="PANTHER" id="PTHR43248">
    <property type="entry name" value="2-SUCCINYL-6-HYDROXY-2,4-CYCLOHEXADIENE-1-CARBOXYLATE SYNTHASE"/>
    <property type="match status" value="1"/>
</dbReference>
<evidence type="ECO:0000256" key="5">
    <source>
        <dbReference type="SAM" id="SignalP"/>
    </source>
</evidence>
<dbReference type="InterPro" id="IPR051601">
    <property type="entry name" value="Serine_prot/Carboxylest_S33"/>
</dbReference>